<comment type="subunit">
    <text evidence="6">Homotetramer. Forms an RuvA(8)-RuvB(12)-Holliday junction (HJ) complex. HJ DNA is sandwiched between 2 RuvA tetramers; dsDNA enters through RuvA and exits via RuvB. An RuvB hexamer assembles on each DNA strand where it exits the tetramer. Each RuvB hexamer is contacted by two RuvA subunits (via domain III) on 2 adjacent RuvB subunits; this complex drives branch migration. In the full resolvosome a probable DNA-RuvA(4)-RuvB(12)-RuvC(2) complex forms which resolves the HJ.</text>
</comment>
<comment type="similarity">
    <text evidence="6">Belongs to the RuvA family.</text>
</comment>
<feature type="region of interest" description="Flexible linker" evidence="6">
    <location>
        <begin position="141"/>
        <end position="153"/>
    </location>
</feature>
<dbReference type="Gene3D" id="2.40.50.140">
    <property type="entry name" value="Nucleic acid-binding proteins"/>
    <property type="match status" value="1"/>
</dbReference>
<evidence type="ECO:0000313" key="9">
    <source>
        <dbReference type="Proteomes" id="UP000254808"/>
    </source>
</evidence>
<keyword evidence="8" id="KW-0067">ATP-binding</keyword>
<dbReference type="GO" id="GO:0009379">
    <property type="term" value="C:Holliday junction helicase complex"/>
    <property type="evidence" value="ECO:0007669"/>
    <property type="project" value="InterPro"/>
</dbReference>
<keyword evidence="2 6" id="KW-0227">DNA damage</keyword>
<keyword evidence="3 6" id="KW-0238">DNA-binding</keyword>
<dbReference type="SUPFAM" id="SSF46929">
    <property type="entry name" value="DNA helicase RuvA subunit, C-terminal domain"/>
    <property type="match status" value="1"/>
</dbReference>
<feature type="region of interest" description="Domain III" evidence="6">
    <location>
        <begin position="154"/>
        <end position="202"/>
    </location>
</feature>
<comment type="caution">
    <text evidence="6">Lacks conserved residue(s) required for the propagation of feature annotation.</text>
</comment>
<keyword evidence="9" id="KW-1185">Reference proteome</keyword>
<feature type="domain" description="Helix-hairpin-helix DNA-binding motif class 1" evidence="7">
    <location>
        <begin position="108"/>
        <end position="127"/>
    </location>
</feature>
<feature type="domain" description="Helix-hairpin-helix DNA-binding motif class 1" evidence="7">
    <location>
        <begin position="73"/>
        <end position="92"/>
    </location>
</feature>
<dbReference type="NCBIfam" id="TIGR00084">
    <property type="entry name" value="ruvA"/>
    <property type="match status" value="1"/>
</dbReference>
<dbReference type="Proteomes" id="UP000254808">
    <property type="component" value="Chromosome"/>
</dbReference>
<feature type="region of interest" description="Domain I" evidence="6">
    <location>
        <begin position="1"/>
        <end position="64"/>
    </location>
</feature>
<gene>
    <name evidence="6" type="primary">ruvA</name>
    <name evidence="8" type="ORF">CYPRO_2802</name>
</gene>
<dbReference type="GO" id="GO:0000400">
    <property type="term" value="F:four-way junction DNA binding"/>
    <property type="evidence" value="ECO:0007669"/>
    <property type="project" value="UniProtKB-UniRule"/>
</dbReference>
<dbReference type="Pfam" id="PF01330">
    <property type="entry name" value="RuvA_N"/>
    <property type="match status" value="1"/>
</dbReference>
<keyword evidence="5 6" id="KW-0234">DNA repair</keyword>
<name>A0A345UNI8_9BACT</name>
<dbReference type="AlphaFoldDB" id="A0A345UNI8"/>
<dbReference type="InterPro" id="IPR036267">
    <property type="entry name" value="RuvA_C_sf"/>
</dbReference>
<dbReference type="SMART" id="SM00278">
    <property type="entry name" value="HhH1"/>
    <property type="match status" value="2"/>
</dbReference>
<evidence type="ECO:0000256" key="3">
    <source>
        <dbReference type="ARBA" id="ARBA00023125"/>
    </source>
</evidence>
<dbReference type="Gene3D" id="1.10.150.20">
    <property type="entry name" value="5' to 3' exonuclease, C-terminal subdomain"/>
    <property type="match status" value="1"/>
</dbReference>
<dbReference type="InterPro" id="IPR013849">
    <property type="entry name" value="DNA_helicase_Holl-junc_RuvA_I"/>
</dbReference>
<dbReference type="SUPFAM" id="SSF47781">
    <property type="entry name" value="RuvA domain 2-like"/>
    <property type="match status" value="1"/>
</dbReference>
<dbReference type="GO" id="GO:0006310">
    <property type="term" value="P:DNA recombination"/>
    <property type="evidence" value="ECO:0007669"/>
    <property type="project" value="UniProtKB-UniRule"/>
</dbReference>
<dbReference type="Pfam" id="PF14520">
    <property type="entry name" value="HHH_5"/>
    <property type="match status" value="1"/>
</dbReference>
<dbReference type="SUPFAM" id="SSF50249">
    <property type="entry name" value="Nucleic acid-binding proteins"/>
    <property type="match status" value="1"/>
</dbReference>
<evidence type="ECO:0000259" key="7">
    <source>
        <dbReference type="SMART" id="SM00278"/>
    </source>
</evidence>
<keyword evidence="1 6" id="KW-0963">Cytoplasm</keyword>
<keyword evidence="8" id="KW-0547">Nucleotide-binding</keyword>
<evidence type="ECO:0000313" key="8">
    <source>
        <dbReference type="EMBL" id="AXJ02040.1"/>
    </source>
</evidence>
<dbReference type="GO" id="GO:0005524">
    <property type="term" value="F:ATP binding"/>
    <property type="evidence" value="ECO:0007669"/>
    <property type="project" value="InterPro"/>
</dbReference>
<evidence type="ECO:0000256" key="6">
    <source>
        <dbReference type="HAMAP-Rule" id="MF_00031"/>
    </source>
</evidence>
<dbReference type="HAMAP" id="MF_00031">
    <property type="entry name" value="DNA_HJ_migration_RuvA"/>
    <property type="match status" value="1"/>
</dbReference>
<dbReference type="RefSeq" id="WP_114985174.1">
    <property type="nucleotide sequence ID" value="NZ_CP027806.1"/>
</dbReference>
<keyword evidence="8" id="KW-0378">Hydrolase</keyword>
<evidence type="ECO:0000256" key="2">
    <source>
        <dbReference type="ARBA" id="ARBA00022763"/>
    </source>
</evidence>
<comment type="domain">
    <text evidence="6">Has three domains with a flexible linker between the domains II and III and assumes an 'L' shape. Domain III is highly mobile and contacts RuvB.</text>
</comment>
<dbReference type="GO" id="GO:0009378">
    <property type="term" value="F:four-way junction helicase activity"/>
    <property type="evidence" value="ECO:0007669"/>
    <property type="project" value="InterPro"/>
</dbReference>
<proteinExistence type="inferred from homology"/>
<dbReference type="OrthoDB" id="5293449at2"/>
<dbReference type="GO" id="GO:0006281">
    <property type="term" value="P:DNA repair"/>
    <property type="evidence" value="ECO:0007669"/>
    <property type="project" value="UniProtKB-UniRule"/>
</dbReference>
<dbReference type="Gene3D" id="1.10.8.10">
    <property type="entry name" value="DNA helicase RuvA subunit, C-terminal domain"/>
    <property type="match status" value="1"/>
</dbReference>
<evidence type="ECO:0000256" key="5">
    <source>
        <dbReference type="ARBA" id="ARBA00023204"/>
    </source>
</evidence>
<dbReference type="EMBL" id="CP027806">
    <property type="protein sequence ID" value="AXJ02040.1"/>
    <property type="molecule type" value="Genomic_DNA"/>
</dbReference>
<reference evidence="8 9" key="1">
    <citation type="submission" date="2018-03" db="EMBL/GenBank/DDBJ databases">
        <title>Phenotypic and genomic properties of Cyclonatronum proteinivorum gen. nov., sp. nov., a haloalkaliphilic bacteroidete from soda lakes possessing Na+-translocating rhodopsin.</title>
        <authorList>
            <person name="Toshchakov S.V."/>
            <person name="Korzhenkov A."/>
            <person name="Samarov N.I."/>
            <person name="Kublanov I.V."/>
            <person name="Muntyan M.S."/>
            <person name="Sorokin D.Y."/>
        </authorList>
    </citation>
    <scope>NUCLEOTIDE SEQUENCE [LARGE SCALE GENOMIC DNA]</scope>
    <source>
        <strain evidence="8 9">Omega</strain>
    </source>
</reference>
<dbReference type="InterPro" id="IPR011114">
    <property type="entry name" value="RuvA_C"/>
</dbReference>
<dbReference type="GO" id="GO:0048476">
    <property type="term" value="C:Holliday junction resolvase complex"/>
    <property type="evidence" value="ECO:0007669"/>
    <property type="project" value="UniProtKB-UniRule"/>
</dbReference>
<dbReference type="Pfam" id="PF07499">
    <property type="entry name" value="RuvA_C"/>
    <property type="match status" value="1"/>
</dbReference>
<dbReference type="GO" id="GO:0005737">
    <property type="term" value="C:cytoplasm"/>
    <property type="evidence" value="ECO:0007669"/>
    <property type="project" value="UniProtKB-SubCell"/>
</dbReference>
<comment type="subcellular location">
    <subcellularLocation>
        <location evidence="6">Cytoplasm</location>
    </subcellularLocation>
</comment>
<accession>A0A345UNI8</accession>
<evidence type="ECO:0000256" key="1">
    <source>
        <dbReference type="ARBA" id="ARBA00022490"/>
    </source>
</evidence>
<dbReference type="KEGG" id="cprv:CYPRO_2802"/>
<organism evidence="8 9">
    <name type="scientific">Cyclonatronum proteinivorum</name>
    <dbReference type="NCBI Taxonomy" id="1457365"/>
    <lineage>
        <taxon>Bacteria</taxon>
        <taxon>Pseudomonadati</taxon>
        <taxon>Balneolota</taxon>
        <taxon>Balneolia</taxon>
        <taxon>Balneolales</taxon>
        <taxon>Cyclonatronaceae</taxon>
        <taxon>Cyclonatronum</taxon>
    </lineage>
</organism>
<comment type="function">
    <text evidence="6">The RuvA-RuvB-RuvC complex processes Holliday junction (HJ) DNA during genetic recombination and DNA repair, while the RuvA-RuvB complex plays an important role in the rescue of blocked DNA replication forks via replication fork reversal (RFR). RuvA specifically binds to HJ cruciform DNA, conferring on it an open structure. The RuvB hexamer acts as an ATP-dependent pump, pulling dsDNA into and through the RuvAB complex. HJ branch migration allows RuvC to scan DNA until it finds its consensus sequence, where it cleaves and resolves the cruciform DNA.</text>
</comment>
<protein>
    <recommendedName>
        <fullName evidence="6">Holliday junction branch migration complex subunit RuvA</fullName>
    </recommendedName>
</protein>
<evidence type="ECO:0000256" key="4">
    <source>
        <dbReference type="ARBA" id="ARBA00023172"/>
    </source>
</evidence>
<keyword evidence="8" id="KW-0347">Helicase</keyword>
<dbReference type="InterPro" id="IPR000085">
    <property type="entry name" value="RuvA"/>
</dbReference>
<keyword evidence="4 6" id="KW-0233">DNA recombination</keyword>
<dbReference type="InterPro" id="IPR003583">
    <property type="entry name" value="Hlx-hairpin-Hlx_DNA-bd_motif"/>
</dbReference>
<dbReference type="InterPro" id="IPR010994">
    <property type="entry name" value="RuvA_2-like"/>
</dbReference>
<dbReference type="InterPro" id="IPR012340">
    <property type="entry name" value="NA-bd_OB-fold"/>
</dbReference>
<sequence length="202" mass="21216">MIAYLRGLLTEKGTAHVIVEAGGVGYIAGVSSQTLEALPETGNEIRLDIYHHRTEADERLFGFAGSVEKQLFEKLITVKGVGPKVALGVLSALDGEQLVRSITTQDVRALSTAPGIGRKTAERIVLELSDKMTDLQGLSTAAETGTKGRGSGTAAAEALSALEALGYRRAVSEKALQAVLRTEEGSTADAQALIKAALRQLS</sequence>